<keyword evidence="1" id="KW-0812">Transmembrane</keyword>
<accession>A0ABN1N1W0</accession>
<feature type="transmembrane region" description="Helical" evidence="1">
    <location>
        <begin position="61"/>
        <end position="81"/>
    </location>
</feature>
<sequence>MKKKDRKFIKKLEKHLVSTKENKSYAVKRMDIVLVTLSSAGILFNFELIKFAHINEIRLCHFLLIFTPVSLFGLTIILNILSHWTGYFANKYEEECSNLEKNSIQTKKENLGEIQTIDFKIKLYNKGTGVLNGTSSITLIFALVTSFILLLTIF</sequence>
<evidence type="ECO:0000313" key="3">
    <source>
        <dbReference type="Proteomes" id="UP001500469"/>
    </source>
</evidence>
<dbReference type="EMBL" id="BAAAFI010000028">
    <property type="protein sequence ID" value="GAA0879668.1"/>
    <property type="molecule type" value="Genomic_DNA"/>
</dbReference>
<keyword evidence="3" id="KW-1185">Reference proteome</keyword>
<evidence type="ECO:0000313" key="2">
    <source>
        <dbReference type="EMBL" id="GAA0879668.1"/>
    </source>
</evidence>
<keyword evidence="1" id="KW-1133">Transmembrane helix</keyword>
<proteinExistence type="predicted"/>
<dbReference type="Proteomes" id="UP001500469">
    <property type="component" value="Unassembled WGS sequence"/>
</dbReference>
<reference evidence="2 3" key="1">
    <citation type="journal article" date="2019" name="Int. J. Syst. Evol. Microbiol.">
        <title>The Global Catalogue of Microorganisms (GCM) 10K type strain sequencing project: providing services to taxonomists for standard genome sequencing and annotation.</title>
        <authorList>
            <consortium name="The Broad Institute Genomics Platform"/>
            <consortium name="The Broad Institute Genome Sequencing Center for Infectious Disease"/>
            <person name="Wu L."/>
            <person name="Ma J."/>
        </authorList>
    </citation>
    <scope>NUCLEOTIDE SEQUENCE [LARGE SCALE GENOMIC DNA]</scope>
    <source>
        <strain evidence="2 3">JCM 16112</strain>
    </source>
</reference>
<evidence type="ECO:0008006" key="4">
    <source>
        <dbReference type="Google" id="ProtNLM"/>
    </source>
</evidence>
<comment type="caution">
    <text evidence="2">The sequence shown here is derived from an EMBL/GenBank/DDBJ whole genome shotgun (WGS) entry which is preliminary data.</text>
</comment>
<feature type="transmembrane region" description="Helical" evidence="1">
    <location>
        <begin position="130"/>
        <end position="153"/>
    </location>
</feature>
<keyword evidence="1" id="KW-0472">Membrane</keyword>
<feature type="transmembrane region" description="Helical" evidence="1">
    <location>
        <begin position="32"/>
        <end position="49"/>
    </location>
</feature>
<evidence type="ECO:0000256" key="1">
    <source>
        <dbReference type="SAM" id="Phobius"/>
    </source>
</evidence>
<protein>
    <recommendedName>
        <fullName evidence="4">DUF3899 domain-containing protein</fullName>
    </recommendedName>
</protein>
<gene>
    <name evidence="2" type="ORF">GCM10009119_26370</name>
</gene>
<name>A0ABN1N1W0_9BACT</name>
<organism evidence="2 3">
    <name type="scientific">Algoriphagus jejuensis</name>
    <dbReference type="NCBI Taxonomy" id="419934"/>
    <lineage>
        <taxon>Bacteria</taxon>
        <taxon>Pseudomonadati</taxon>
        <taxon>Bacteroidota</taxon>
        <taxon>Cytophagia</taxon>
        <taxon>Cytophagales</taxon>
        <taxon>Cyclobacteriaceae</taxon>
        <taxon>Algoriphagus</taxon>
    </lineage>
</organism>
<dbReference type="RefSeq" id="WP_343852325.1">
    <property type="nucleotide sequence ID" value="NZ_BAAAFI010000028.1"/>
</dbReference>